<dbReference type="Gene3D" id="2.170.300.10">
    <property type="entry name" value="Tie2 ligand-binding domain superfamily"/>
    <property type="match status" value="1"/>
</dbReference>
<dbReference type="GO" id="GO:0005886">
    <property type="term" value="C:plasma membrane"/>
    <property type="evidence" value="ECO:0007669"/>
    <property type="project" value="TreeGrafter"/>
</dbReference>
<dbReference type="PROSITE" id="PS00109">
    <property type="entry name" value="PROTEIN_KINASE_TYR"/>
    <property type="match status" value="1"/>
</dbReference>
<feature type="region of interest" description="Disordered" evidence="8">
    <location>
        <begin position="1394"/>
        <end position="1419"/>
    </location>
</feature>
<dbReference type="Proteomes" id="UP000271974">
    <property type="component" value="Unassembled WGS sequence"/>
</dbReference>
<dbReference type="PROSITE" id="PS50011">
    <property type="entry name" value="PROTEIN_KINASE_DOM"/>
    <property type="match status" value="1"/>
</dbReference>
<gene>
    <name evidence="12" type="ORF">EGW08_019561</name>
</gene>
<dbReference type="InterPro" id="IPR002049">
    <property type="entry name" value="LE_dom"/>
</dbReference>
<keyword evidence="2 9" id="KW-0812">Transmembrane</keyword>
<evidence type="ECO:0000259" key="10">
    <source>
        <dbReference type="PROSITE" id="PS50011"/>
    </source>
</evidence>
<dbReference type="InterPro" id="IPR013320">
    <property type="entry name" value="ConA-like_dom_sf"/>
</dbReference>
<dbReference type="STRING" id="188477.A0A433STR4"/>
<evidence type="ECO:0000256" key="6">
    <source>
        <dbReference type="ARBA" id="ARBA00023180"/>
    </source>
</evidence>
<dbReference type="PRINTS" id="PR00011">
    <property type="entry name" value="EGFLAMININ"/>
</dbReference>
<dbReference type="InterPro" id="IPR002909">
    <property type="entry name" value="IPT_dom"/>
</dbReference>
<feature type="domain" description="Protein kinase" evidence="10">
    <location>
        <begin position="1094"/>
        <end position="1372"/>
    </location>
</feature>
<dbReference type="GO" id="GO:0043235">
    <property type="term" value="C:receptor complex"/>
    <property type="evidence" value="ECO:0007669"/>
    <property type="project" value="TreeGrafter"/>
</dbReference>
<dbReference type="EMBL" id="RQTK01001033">
    <property type="protein sequence ID" value="RUS72680.1"/>
    <property type="molecule type" value="Genomic_DNA"/>
</dbReference>
<evidence type="ECO:0000256" key="3">
    <source>
        <dbReference type="ARBA" id="ARBA00022989"/>
    </source>
</evidence>
<sequence>MGKKRKGSVMLRRMYAVRLLTAACLGTLISLVPTVQSEFLSPGAFRAVSVHNISVSQNCDDEFACRSGSFNSTNCQDSGVCSKVLECNGREGFPPVEYPLGDWQMSQTGLDTAGCTLRSEQPQNPPSVTFPRPGIRTLVVNGSAVDLNPCYTQRAEPLNSSFALVFWLKADCRNCSVLEVPQTNNAESIHLRVVENSLCVDTYCTDMLTKGQWKLITVRAFMNEVTIYIGKDRVNFPRSFLDNVFVENLYIGSSEIILMTDIFELYDVRFYEDALSTGEITEEQWLYRLKKNLFGNCKCPAAFPDIDDSDSGFCTDGTSTTTRYNTTVHFNKPETMLDERTDVRWASADTGSVTVTLDLGHSFQIGEIKVIFLSALTFRMEATLVSDSLDMHTYNFSCTGSECIIDLSKQQSPSIVGEYNQLKADVVEINIHRSGSNHVGSFVISEIYVSGRCDCHGNANSCTYDQNGGYECACDAGTNTKGAACDTCMLNYIKLPEQFGCPLACSCNPAGVINVNDTCDPITGQCKCKSNVAGSECDTCKSFTYNLEASNPDGCSVCNCNQTGAIACSNITGECECRGNTVSDQCDQCSANSYSFADGCKLCDCSTDGTVGQRTDCTESGQCYCKENVIGPKCDQCKPGFYDLSLARTFGCTECLCHPSGSENGICDPISGQCTCRGGVSAGLVCNPVITSIDPTFGPESGGTRVTIKGQLLGNDSHSIDVMLGDDLQQVIERDDTTIIFSTKGYNRSGGSKASSLRLEWVGNGNVINTSFSFLYLTNPVIDVSRNESVITYQRGGCPVEVHGSYLQNVKYPRLEMKNLGHSSRALYAPCSLKSNHLLCITPDTSSIVASTGSNNYQMRVLLDGLTVKRDVKVLANPVVNDAGNIEFQYPFEDTVTLTGSNLLSSCSVTVHIGVVSCELRHVSDTAIEFAPPVAPPGGQKKNNIEVHIGQTKLSVGTLQYLELYETTVFIIIVSCIGAAILIVVVLVIICCCCRSRRNHLPPKTNSSTGVKMSNGADNKENIEVDARPMNTYSELVTLVDAPDVPATSNGYNSPIQMETVMKEHKKGIVNSEAENNILAEEFLPRVEPGIREDVKRCYVGSGHFVLGRKCYLRGHHTQLVDGTLQKNGTAVQKLTIKSVVDPLKEHDLPMWATLALSECLRLRRFKHNHVLSIIGIGANQQQFHILYPYMAQGILKSVVSDTSKDFSVRQLLGFSQQVAEGITFLSSKDVTHKDVAARNCMIDEYSVVKLSDASFSWDIYPDEYVYDQARERYLPIRWMAPESLTDGYYDMRTDVWSFAVLVWELLTRGCLPFHEVTDSAGVSEYILQGYILGRPDTLSVDVYELLRSCWSPENESRPGIATVSRTLSEILEAEDDETYANAGDLASFEHQHSSGLAATPRQHNGGGNIYSTTKLSRV</sequence>
<comment type="caution">
    <text evidence="7">Lacks conserved residue(s) required for the propagation of feature annotation.</text>
</comment>
<keyword evidence="5" id="KW-0675">Receptor</keyword>
<organism evidence="12 13">
    <name type="scientific">Elysia chlorotica</name>
    <name type="common">Eastern emerald elysia</name>
    <name type="synonym">Sea slug</name>
    <dbReference type="NCBI Taxonomy" id="188477"/>
    <lineage>
        <taxon>Eukaryota</taxon>
        <taxon>Metazoa</taxon>
        <taxon>Spiralia</taxon>
        <taxon>Lophotrochozoa</taxon>
        <taxon>Mollusca</taxon>
        <taxon>Gastropoda</taxon>
        <taxon>Heterobranchia</taxon>
        <taxon>Euthyneura</taxon>
        <taxon>Panpulmonata</taxon>
        <taxon>Sacoglossa</taxon>
        <taxon>Placobranchoidea</taxon>
        <taxon>Plakobranchidae</taxon>
        <taxon>Elysia</taxon>
    </lineage>
</organism>
<dbReference type="GO" id="GO:0007399">
    <property type="term" value="P:nervous system development"/>
    <property type="evidence" value="ECO:0007669"/>
    <property type="project" value="TreeGrafter"/>
</dbReference>
<feature type="domain" description="Laminin EGF-like" evidence="11">
    <location>
        <begin position="505"/>
        <end position="557"/>
    </location>
</feature>
<dbReference type="CDD" id="cd00603">
    <property type="entry name" value="IPT_PCSR"/>
    <property type="match status" value="2"/>
</dbReference>
<dbReference type="InterPro" id="IPR014756">
    <property type="entry name" value="Ig_E-set"/>
</dbReference>
<protein>
    <recommendedName>
        <fullName evidence="14">Receptor protein-tyrosine kinase</fullName>
    </recommendedName>
</protein>
<dbReference type="Gene3D" id="2.60.40.10">
    <property type="entry name" value="Immunoglobulins"/>
    <property type="match status" value="2"/>
</dbReference>
<dbReference type="SUPFAM" id="SSF57196">
    <property type="entry name" value="EGF/Laminin"/>
    <property type="match status" value="2"/>
</dbReference>
<dbReference type="SUPFAM" id="SSF56112">
    <property type="entry name" value="Protein kinase-like (PK-like)"/>
    <property type="match status" value="1"/>
</dbReference>
<feature type="disulfide bond" evidence="7">
    <location>
        <begin position="528"/>
        <end position="537"/>
    </location>
</feature>
<evidence type="ECO:0000256" key="5">
    <source>
        <dbReference type="ARBA" id="ARBA00023170"/>
    </source>
</evidence>
<evidence type="ECO:0000256" key="7">
    <source>
        <dbReference type="PROSITE-ProRule" id="PRU00460"/>
    </source>
</evidence>
<dbReference type="InterPro" id="IPR001245">
    <property type="entry name" value="Ser-Thr/Tyr_kinase_cat_dom"/>
</dbReference>
<keyword evidence="6" id="KW-0325">Glycoprotein</keyword>
<dbReference type="PRINTS" id="PR00109">
    <property type="entry name" value="TYRKINASE"/>
</dbReference>
<keyword evidence="3 9" id="KW-1133">Transmembrane helix</keyword>
<dbReference type="InterPro" id="IPR008266">
    <property type="entry name" value="Tyr_kinase_AS"/>
</dbReference>
<dbReference type="SUPFAM" id="SSF49899">
    <property type="entry name" value="Concanavalin A-like lectins/glucanases"/>
    <property type="match status" value="1"/>
</dbReference>
<dbReference type="PROSITE" id="PS50027">
    <property type="entry name" value="EGF_LAM_2"/>
    <property type="match status" value="2"/>
</dbReference>
<dbReference type="FunFam" id="2.10.25.10:FF:000275">
    <property type="entry name" value="usherin"/>
    <property type="match status" value="1"/>
</dbReference>
<dbReference type="PANTHER" id="PTHR24416">
    <property type="entry name" value="TYROSINE-PROTEIN KINASE RECEPTOR"/>
    <property type="match status" value="1"/>
</dbReference>
<feature type="transmembrane region" description="Helical" evidence="9">
    <location>
        <begin position="969"/>
        <end position="994"/>
    </location>
</feature>
<dbReference type="PROSITE" id="PS01248">
    <property type="entry name" value="EGF_LAM_1"/>
    <property type="match status" value="1"/>
</dbReference>
<dbReference type="InterPro" id="IPR011009">
    <property type="entry name" value="Kinase-like_dom_sf"/>
</dbReference>
<keyword evidence="7" id="KW-1015">Disulfide bond</keyword>
<evidence type="ECO:0000256" key="9">
    <source>
        <dbReference type="SAM" id="Phobius"/>
    </source>
</evidence>
<dbReference type="SUPFAM" id="SSF81296">
    <property type="entry name" value="E set domains"/>
    <property type="match status" value="1"/>
</dbReference>
<dbReference type="GO" id="GO:0004714">
    <property type="term" value="F:transmembrane receptor protein tyrosine kinase activity"/>
    <property type="evidence" value="ECO:0007669"/>
    <property type="project" value="TreeGrafter"/>
</dbReference>
<name>A0A433STR4_ELYCH</name>
<evidence type="ECO:0000256" key="2">
    <source>
        <dbReference type="ARBA" id="ARBA00022692"/>
    </source>
</evidence>
<dbReference type="Pfam" id="PF00053">
    <property type="entry name" value="EGF_laminin"/>
    <property type="match status" value="4"/>
</dbReference>
<comment type="caution">
    <text evidence="12">The sequence shown here is derived from an EMBL/GenBank/DDBJ whole genome shotgun (WGS) entry which is preliminary data.</text>
</comment>
<dbReference type="FunFam" id="2.10.25.10:FF:000388">
    <property type="entry name" value="Laminin subunit alpha"/>
    <property type="match status" value="1"/>
</dbReference>
<dbReference type="GO" id="GO:0005524">
    <property type="term" value="F:ATP binding"/>
    <property type="evidence" value="ECO:0007669"/>
    <property type="project" value="InterPro"/>
</dbReference>
<comment type="subcellular location">
    <subcellularLocation>
        <location evidence="1">Membrane</location>
        <topology evidence="1">Single-pass membrane protein</topology>
    </subcellularLocation>
</comment>
<dbReference type="SMART" id="SM00180">
    <property type="entry name" value="EGF_Lam"/>
    <property type="match status" value="5"/>
</dbReference>
<evidence type="ECO:0000256" key="1">
    <source>
        <dbReference type="ARBA" id="ARBA00004167"/>
    </source>
</evidence>
<proteinExistence type="predicted"/>
<dbReference type="SMART" id="SM00429">
    <property type="entry name" value="IPT"/>
    <property type="match status" value="2"/>
</dbReference>
<dbReference type="CDD" id="cd00055">
    <property type="entry name" value="EGF_Lam"/>
    <property type="match status" value="4"/>
</dbReference>
<evidence type="ECO:0008006" key="14">
    <source>
        <dbReference type="Google" id="ProtNLM"/>
    </source>
</evidence>
<accession>A0A433STR4</accession>
<dbReference type="InterPro" id="IPR050122">
    <property type="entry name" value="RTK"/>
</dbReference>
<keyword evidence="13" id="KW-1185">Reference proteome</keyword>
<dbReference type="Gene3D" id="2.10.25.10">
    <property type="entry name" value="Laminin"/>
    <property type="match status" value="3"/>
</dbReference>
<dbReference type="Gene3D" id="1.10.510.10">
    <property type="entry name" value="Transferase(Phosphotransferase) domain 1"/>
    <property type="match status" value="1"/>
</dbReference>
<evidence type="ECO:0000256" key="8">
    <source>
        <dbReference type="SAM" id="MobiDB-lite"/>
    </source>
</evidence>
<dbReference type="Pfam" id="PF07714">
    <property type="entry name" value="PK_Tyr_Ser-Thr"/>
    <property type="match status" value="1"/>
</dbReference>
<dbReference type="InterPro" id="IPR013783">
    <property type="entry name" value="Ig-like_fold"/>
</dbReference>
<reference evidence="12 13" key="1">
    <citation type="submission" date="2019-01" db="EMBL/GenBank/DDBJ databases">
        <title>A draft genome assembly of the solar-powered sea slug Elysia chlorotica.</title>
        <authorList>
            <person name="Cai H."/>
            <person name="Li Q."/>
            <person name="Fang X."/>
            <person name="Li J."/>
            <person name="Curtis N.E."/>
            <person name="Altenburger A."/>
            <person name="Shibata T."/>
            <person name="Feng M."/>
            <person name="Maeda T."/>
            <person name="Schwartz J.A."/>
            <person name="Shigenobu S."/>
            <person name="Lundholm N."/>
            <person name="Nishiyama T."/>
            <person name="Yang H."/>
            <person name="Hasebe M."/>
            <person name="Li S."/>
            <person name="Pierce S.K."/>
            <person name="Wang J."/>
        </authorList>
    </citation>
    <scope>NUCLEOTIDE SEQUENCE [LARGE SCALE GENOMIC DNA]</scope>
    <source>
        <strain evidence="12">EC2010</strain>
        <tissue evidence="12">Whole organism of an adult</tissue>
    </source>
</reference>
<evidence type="ECO:0000313" key="13">
    <source>
        <dbReference type="Proteomes" id="UP000271974"/>
    </source>
</evidence>
<dbReference type="GO" id="GO:0007169">
    <property type="term" value="P:cell surface receptor protein tyrosine kinase signaling pathway"/>
    <property type="evidence" value="ECO:0007669"/>
    <property type="project" value="TreeGrafter"/>
</dbReference>
<dbReference type="PANTHER" id="PTHR24416:SF564">
    <property type="entry name" value="MACROPHAGE-STIMULATING PROTEIN RECEPTOR"/>
    <property type="match status" value="1"/>
</dbReference>
<dbReference type="InterPro" id="IPR000719">
    <property type="entry name" value="Prot_kinase_dom"/>
</dbReference>
<dbReference type="Pfam" id="PF01833">
    <property type="entry name" value="TIG"/>
    <property type="match status" value="2"/>
</dbReference>
<evidence type="ECO:0000259" key="11">
    <source>
        <dbReference type="PROSITE" id="PS50027"/>
    </source>
</evidence>
<evidence type="ECO:0000256" key="4">
    <source>
        <dbReference type="ARBA" id="ARBA00023136"/>
    </source>
</evidence>
<feature type="compositionally biased region" description="Polar residues" evidence="8">
    <location>
        <begin position="1410"/>
        <end position="1419"/>
    </location>
</feature>
<dbReference type="OrthoDB" id="3256376at2759"/>
<keyword evidence="4 9" id="KW-0472">Membrane</keyword>
<dbReference type="GO" id="GO:0016477">
    <property type="term" value="P:cell migration"/>
    <property type="evidence" value="ECO:0007669"/>
    <property type="project" value="TreeGrafter"/>
</dbReference>
<evidence type="ECO:0000313" key="12">
    <source>
        <dbReference type="EMBL" id="RUS72680.1"/>
    </source>
</evidence>
<keyword evidence="7" id="KW-0424">Laminin EGF-like domain</keyword>
<feature type="disulfide bond" evidence="7">
    <location>
        <begin position="625"/>
        <end position="634"/>
    </location>
</feature>
<feature type="domain" description="Laminin EGF-like" evidence="11">
    <location>
        <begin position="603"/>
        <end position="654"/>
    </location>
</feature>
<dbReference type="GO" id="GO:0006909">
    <property type="term" value="P:phagocytosis"/>
    <property type="evidence" value="ECO:0007669"/>
    <property type="project" value="TreeGrafter"/>
</dbReference>